<organism evidence="2">
    <name type="scientific">uncultured Frankineae bacterium</name>
    <dbReference type="NCBI Taxonomy" id="437475"/>
    <lineage>
        <taxon>Bacteria</taxon>
        <taxon>Bacillati</taxon>
        <taxon>Actinomycetota</taxon>
        <taxon>Actinomycetes</taxon>
        <taxon>Frankiales</taxon>
        <taxon>environmental samples</taxon>
    </lineage>
</organism>
<proteinExistence type="predicted"/>
<feature type="non-terminal residue" evidence="2">
    <location>
        <position position="112"/>
    </location>
</feature>
<protein>
    <submittedName>
        <fullName evidence="2">Uncharacterized protein</fullName>
    </submittedName>
</protein>
<dbReference type="AlphaFoldDB" id="A0A6J4M3R3"/>
<name>A0A6J4M3R3_9ACTN</name>
<accession>A0A6J4M3R3</accession>
<evidence type="ECO:0000256" key="1">
    <source>
        <dbReference type="SAM" id="MobiDB-lite"/>
    </source>
</evidence>
<gene>
    <name evidence="2" type="ORF">AVDCRST_MAG07-2889</name>
</gene>
<feature type="compositionally biased region" description="Low complexity" evidence="1">
    <location>
        <begin position="79"/>
        <end position="93"/>
    </location>
</feature>
<feature type="non-terminal residue" evidence="2">
    <location>
        <position position="1"/>
    </location>
</feature>
<dbReference type="EMBL" id="CADCUB010000137">
    <property type="protein sequence ID" value="CAA9349279.1"/>
    <property type="molecule type" value="Genomic_DNA"/>
</dbReference>
<feature type="region of interest" description="Disordered" evidence="1">
    <location>
        <begin position="1"/>
        <end position="112"/>
    </location>
</feature>
<reference evidence="2" key="1">
    <citation type="submission" date="2020-02" db="EMBL/GenBank/DDBJ databases">
        <authorList>
            <person name="Meier V. D."/>
        </authorList>
    </citation>
    <scope>NUCLEOTIDE SEQUENCE</scope>
    <source>
        <strain evidence="2">AVDCRST_MAG07</strain>
    </source>
</reference>
<sequence length="112" mass="11597">GRGAHRGRALRRRAGPALARHRPAGAGGGGRGPAARADERPAGGRRRPAQRGRGRRAGGPRPRAPREDRARRAGHALVGAELPGAARALGGRTALDRRCTGARTSSGRDGRL</sequence>
<feature type="compositionally biased region" description="Basic residues" evidence="1">
    <location>
        <begin position="1"/>
        <end position="23"/>
    </location>
</feature>
<feature type="compositionally biased region" description="Basic residues" evidence="1">
    <location>
        <begin position="43"/>
        <end position="58"/>
    </location>
</feature>
<evidence type="ECO:0000313" key="2">
    <source>
        <dbReference type="EMBL" id="CAA9349279.1"/>
    </source>
</evidence>